<evidence type="ECO:0000259" key="1">
    <source>
        <dbReference type="Pfam" id="PF00535"/>
    </source>
</evidence>
<dbReference type="PANTHER" id="PTHR48090">
    <property type="entry name" value="UNDECAPRENYL-PHOSPHATE 4-DEOXY-4-FORMAMIDO-L-ARABINOSE TRANSFERASE-RELATED"/>
    <property type="match status" value="1"/>
</dbReference>
<dbReference type="InterPro" id="IPR029044">
    <property type="entry name" value="Nucleotide-diphossugar_trans"/>
</dbReference>
<dbReference type="InterPro" id="IPR001173">
    <property type="entry name" value="Glyco_trans_2-like"/>
</dbReference>
<protein>
    <submittedName>
        <fullName evidence="2">Glycosyltransferase family 2 protein</fullName>
    </submittedName>
</protein>
<feature type="domain" description="Glycosyltransferase 2-like" evidence="1">
    <location>
        <begin position="5"/>
        <end position="164"/>
    </location>
</feature>
<dbReference type="Gene3D" id="3.90.550.10">
    <property type="entry name" value="Spore Coat Polysaccharide Biosynthesis Protein SpsA, Chain A"/>
    <property type="match status" value="1"/>
</dbReference>
<sequence length="234" mass="26487">MKILVIIPAFNEEQNLPGLFHKLQRIQELLQFDIVVVNDKSSDGTSAVSRRFQGITIDLPVNLGIGGAVQTGYKYAAANGYDIAIQVDGDGQHNPEYIVRMVEMIRSGQADMVIGSRFLEGQGFQSTFLRRIGIKYFSAVIRLMTRMTVTDPTSGFRACSKEIIQLFAMRYPQDYPEPESLILMKRFSYKVKEIPVLMNERRNGTSSINLWKSVYYMVKVTAAIMIDSLRKQAI</sequence>
<gene>
    <name evidence="2" type="ORF">ACFFK0_22630</name>
</gene>
<organism evidence="2 3">
    <name type="scientific">Paenibacillus chartarius</name>
    <dbReference type="NCBI Taxonomy" id="747481"/>
    <lineage>
        <taxon>Bacteria</taxon>
        <taxon>Bacillati</taxon>
        <taxon>Bacillota</taxon>
        <taxon>Bacilli</taxon>
        <taxon>Bacillales</taxon>
        <taxon>Paenibacillaceae</taxon>
        <taxon>Paenibacillus</taxon>
    </lineage>
</organism>
<dbReference type="PANTHER" id="PTHR48090:SF7">
    <property type="entry name" value="RFBJ PROTEIN"/>
    <property type="match status" value="1"/>
</dbReference>
<evidence type="ECO:0000313" key="3">
    <source>
        <dbReference type="Proteomes" id="UP001589776"/>
    </source>
</evidence>
<reference evidence="2 3" key="1">
    <citation type="submission" date="2024-09" db="EMBL/GenBank/DDBJ databases">
        <authorList>
            <person name="Sun Q."/>
            <person name="Mori K."/>
        </authorList>
    </citation>
    <scope>NUCLEOTIDE SEQUENCE [LARGE SCALE GENOMIC DNA]</scope>
    <source>
        <strain evidence="2 3">CCM 7759</strain>
    </source>
</reference>
<accession>A0ABV6DRD4</accession>
<dbReference type="InterPro" id="IPR050256">
    <property type="entry name" value="Glycosyltransferase_2"/>
</dbReference>
<dbReference type="SUPFAM" id="SSF53448">
    <property type="entry name" value="Nucleotide-diphospho-sugar transferases"/>
    <property type="match status" value="1"/>
</dbReference>
<name>A0ABV6DRD4_9BACL</name>
<comment type="caution">
    <text evidence="2">The sequence shown here is derived from an EMBL/GenBank/DDBJ whole genome shotgun (WGS) entry which is preliminary data.</text>
</comment>
<keyword evidence="3" id="KW-1185">Reference proteome</keyword>
<dbReference type="Proteomes" id="UP001589776">
    <property type="component" value="Unassembled WGS sequence"/>
</dbReference>
<dbReference type="EMBL" id="JBHLWN010000085">
    <property type="protein sequence ID" value="MFC0215192.1"/>
    <property type="molecule type" value="Genomic_DNA"/>
</dbReference>
<evidence type="ECO:0000313" key="2">
    <source>
        <dbReference type="EMBL" id="MFC0215192.1"/>
    </source>
</evidence>
<dbReference type="CDD" id="cd04179">
    <property type="entry name" value="DPM_DPG-synthase_like"/>
    <property type="match status" value="1"/>
</dbReference>
<dbReference type="Pfam" id="PF00535">
    <property type="entry name" value="Glycos_transf_2"/>
    <property type="match status" value="1"/>
</dbReference>
<dbReference type="RefSeq" id="WP_377472638.1">
    <property type="nucleotide sequence ID" value="NZ_JBHLWN010000085.1"/>
</dbReference>
<proteinExistence type="predicted"/>